<accession>A0A0J9X457</accession>
<sequence>MSTSEATSSISELLTASGQNWDNLSELAKSAPSLTDTEFSLLSDLTTQFPHNPVSSSSYSSSFSSSSPAAPGQGEDPLANVFGHSKKNNLNSSSQHRQRRRRGRITRKQLEERMRLAPKLPDLRFERGYRASIAAADGCWWKIVLITIRDQVTMPLIQGVLWNLTLVGVKSWRMAASVNGGSWGRKLSNWWAKVNNNQI</sequence>
<reference evidence="2" key="1">
    <citation type="submission" date="2014-03" db="EMBL/GenBank/DDBJ databases">
        <authorList>
            <person name="Casaregola S."/>
        </authorList>
    </citation>
    <scope>NUCLEOTIDE SEQUENCE [LARGE SCALE GENOMIC DNA]</scope>
    <source>
        <strain evidence="2">CLIB 918</strain>
    </source>
</reference>
<keyword evidence="3" id="KW-1185">Reference proteome</keyword>
<feature type="region of interest" description="Disordered" evidence="1">
    <location>
        <begin position="51"/>
        <end position="106"/>
    </location>
</feature>
<protein>
    <submittedName>
        <fullName evidence="2">Uncharacterized protein</fullName>
    </submittedName>
</protein>
<dbReference type="OrthoDB" id="4095327at2759"/>
<evidence type="ECO:0000256" key="1">
    <source>
        <dbReference type="SAM" id="MobiDB-lite"/>
    </source>
</evidence>
<dbReference type="GO" id="GO:0000423">
    <property type="term" value="P:mitophagy"/>
    <property type="evidence" value="ECO:0007669"/>
    <property type="project" value="InterPro"/>
</dbReference>
<dbReference type="GO" id="GO:0140580">
    <property type="term" value="F:mitochondrion autophagosome adaptor activity"/>
    <property type="evidence" value="ECO:0007669"/>
    <property type="project" value="InterPro"/>
</dbReference>
<dbReference type="PANTHER" id="PTHR38699">
    <property type="entry name" value="CHROMOSOME 1, WHOLE GENOME SHOTGUN SEQUENCE"/>
    <property type="match status" value="1"/>
</dbReference>
<dbReference type="Proteomes" id="UP000242525">
    <property type="component" value="Unassembled WGS sequence"/>
</dbReference>
<evidence type="ECO:0000313" key="3">
    <source>
        <dbReference type="Proteomes" id="UP000242525"/>
    </source>
</evidence>
<feature type="compositionally biased region" description="Basic residues" evidence="1">
    <location>
        <begin position="96"/>
        <end position="106"/>
    </location>
</feature>
<dbReference type="AlphaFoldDB" id="A0A0J9X457"/>
<organism evidence="2 3">
    <name type="scientific">Geotrichum candidum</name>
    <name type="common">Oospora lactis</name>
    <name type="synonym">Dipodascus geotrichum</name>
    <dbReference type="NCBI Taxonomy" id="1173061"/>
    <lineage>
        <taxon>Eukaryota</taxon>
        <taxon>Fungi</taxon>
        <taxon>Dikarya</taxon>
        <taxon>Ascomycota</taxon>
        <taxon>Saccharomycotina</taxon>
        <taxon>Dipodascomycetes</taxon>
        <taxon>Dipodascales</taxon>
        <taxon>Dipodascaceae</taxon>
        <taxon>Geotrichum</taxon>
    </lineage>
</organism>
<name>A0A0J9X457_GEOCN</name>
<comment type="caution">
    <text evidence="2">The sequence shown here is derived from an EMBL/GenBank/DDBJ whole genome shotgun (WGS) entry which is preliminary data.</text>
</comment>
<dbReference type="Pfam" id="PF08589">
    <property type="entry name" value="ATG43"/>
    <property type="match status" value="1"/>
</dbReference>
<proteinExistence type="predicted"/>
<gene>
    <name evidence="2" type="ORF">BN980_GECA02s03926g</name>
</gene>
<evidence type="ECO:0000313" key="2">
    <source>
        <dbReference type="EMBL" id="CDO51977.1"/>
    </source>
</evidence>
<dbReference type="EMBL" id="CCBN010000002">
    <property type="protein sequence ID" value="CDO51977.1"/>
    <property type="molecule type" value="Genomic_DNA"/>
</dbReference>
<dbReference type="InterPro" id="IPR013898">
    <property type="entry name" value="Atg43"/>
</dbReference>
<dbReference type="STRING" id="1173061.A0A0J9X457"/>
<dbReference type="PANTHER" id="PTHR38699:SF1">
    <property type="entry name" value="MITOPHAGY RECEPTOR ATG43"/>
    <property type="match status" value="1"/>
</dbReference>
<feature type="compositionally biased region" description="Low complexity" evidence="1">
    <location>
        <begin position="55"/>
        <end position="67"/>
    </location>
</feature>